<dbReference type="KEGG" id="cci:CC1G_06148"/>
<dbReference type="InParanoid" id="A8PAC2"/>
<organism evidence="2 3">
    <name type="scientific">Coprinopsis cinerea (strain Okayama-7 / 130 / ATCC MYA-4618 / FGSC 9003)</name>
    <name type="common">Inky cap fungus</name>
    <name type="synonym">Hormographiella aspergillata</name>
    <dbReference type="NCBI Taxonomy" id="240176"/>
    <lineage>
        <taxon>Eukaryota</taxon>
        <taxon>Fungi</taxon>
        <taxon>Dikarya</taxon>
        <taxon>Basidiomycota</taxon>
        <taxon>Agaricomycotina</taxon>
        <taxon>Agaricomycetes</taxon>
        <taxon>Agaricomycetidae</taxon>
        <taxon>Agaricales</taxon>
        <taxon>Agaricineae</taxon>
        <taxon>Psathyrellaceae</taxon>
        <taxon>Coprinopsis</taxon>
    </lineage>
</organism>
<dbReference type="HOGENOM" id="CLU_1896097_0_0_1"/>
<dbReference type="VEuPathDB" id="FungiDB:CC1G_06148"/>
<evidence type="ECO:0000313" key="2">
    <source>
        <dbReference type="EMBL" id="EAU81937.2"/>
    </source>
</evidence>
<reference evidence="2 3" key="1">
    <citation type="journal article" date="2010" name="Proc. Natl. Acad. Sci. U.S.A.">
        <title>Insights into evolution of multicellular fungi from the assembled chromosomes of the mushroom Coprinopsis cinerea (Coprinus cinereus).</title>
        <authorList>
            <person name="Stajich J.E."/>
            <person name="Wilke S.K."/>
            <person name="Ahren D."/>
            <person name="Au C.H."/>
            <person name="Birren B.W."/>
            <person name="Borodovsky M."/>
            <person name="Burns C."/>
            <person name="Canback B."/>
            <person name="Casselton L.A."/>
            <person name="Cheng C.K."/>
            <person name="Deng J."/>
            <person name="Dietrich F.S."/>
            <person name="Fargo D.C."/>
            <person name="Farman M.L."/>
            <person name="Gathman A.C."/>
            <person name="Goldberg J."/>
            <person name="Guigo R."/>
            <person name="Hoegger P.J."/>
            <person name="Hooker J.B."/>
            <person name="Huggins A."/>
            <person name="James T.Y."/>
            <person name="Kamada T."/>
            <person name="Kilaru S."/>
            <person name="Kodira C."/>
            <person name="Kues U."/>
            <person name="Kupfer D."/>
            <person name="Kwan H.S."/>
            <person name="Lomsadze A."/>
            <person name="Li W."/>
            <person name="Lilly W.W."/>
            <person name="Ma L.J."/>
            <person name="Mackey A.J."/>
            <person name="Manning G."/>
            <person name="Martin F."/>
            <person name="Muraguchi H."/>
            <person name="Natvig D.O."/>
            <person name="Palmerini H."/>
            <person name="Ramesh M.A."/>
            <person name="Rehmeyer C.J."/>
            <person name="Roe B.A."/>
            <person name="Shenoy N."/>
            <person name="Stanke M."/>
            <person name="Ter-Hovhannisyan V."/>
            <person name="Tunlid A."/>
            <person name="Velagapudi R."/>
            <person name="Vision T.J."/>
            <person name="Zeng Q."/>
            <person name="Zolan M.E."/>
            <person name="Pukkila P.J."/>
        </authorList>
    </citation>
    <scope>NUCLEOTIDE SEQUENCE [LARGE SCALE GENOMIC DNA]</scope>
    <source>
        <strain evidence="3">Okayama-7 / 130 / ATCC MYA-4618 / FGSC 9003</strain>
    </source>
</reference>
<comment type="caution">
    <text evidence="2">The sequence shown here is derived from an EMBL/GenBank/DDBJ whole genome shotgun (WGS) entry which is preliminary data.</text>
</comment>
<accession>A8PAC2</accession>
<proteinExistence type="predicted"/>
<keyword evidence="3" id="KW-1185">Reference proteome</keyword>
<name>A8PAC2_COPC7</name>
<keyword evidence="1" id="KW-0812">Transmembrane</keyword>
<evidence type="ECO:0000313" key="3">
    <source>
        <dbReference type="Proteomes" id="UP000001861"/>
    </source>
</evidence>
<feature type="transmembrane region" description="Helical" evidence="1">
    <location>
        <begin position="12"/>
        <end position="34"/>
    </location>
</feature>
<dbReference type="GeneID" id="6016581"/>
<protein>
    <submittedName>
        <fullName evidence="2">Uncharacterized protein</fullName>
    </submittedName>
</protein>
<evidence type="ECO:0000256" key="1">
    <source>
        <dbReference type="SAM" id="Phobius"/>
    </source>
</evidence>
<gene>
    <name evidence="2" type="ORF">CC1G_06148</name>
</gene>
<dbReference type="Proteomes" id="UP000001861">
    <property type="component" value="Unassembled WGS sequence"/>
</dbReference>
<sequence length="134" mass="15104">MALAGKVEMLSQLYFIVTFLLVAVSIGNLIVVLAGPIEHRQLFLVFQRCIHSTLSTRIILKMREMAARDLEVNSRLHVDGVSLTSAGLSQLQFSDRDEGQSPKFTRVQHEFIAEGPDVRSMVSVYSLLERWRAT</sequence>
<keyword evidence="1" id="KW-1133">Transmembrane helix</keyword>
<dbReference type="AlphaFoldDB" id="A8PAC2"/>
<keyword evidence="1" id="KW-0472">Membrane</keyword>
<dbReference type="RefSeq" id="XP_001839958.2">
    <property type="nucleotide sequence ID" value="XM_001839906.2"/>
</dbReference>
<dbReference type="EMBL" id="AACS02000002">
    <property type="protein sequence ID" value="EAU81937.2"/>
    <property type="molecule type" value="Genomic_DNA"/>
</dbReference>